<comment type="subunit">
    <text evidence="16">The system is composed of three essential subunits: KdpA, KdpB and KdpC.</text>
</comment>
<evidence type="ECO:0000313" key="20">
    <source>
        <dbReference type="Proteomes" id="UP000239589"/>
    </source>
</evidence>
<dbReference type="RefSeq" id="WP_104388314.1">
    <property type="nucleotide sequence ID" value="NZ_PGEM01000094.1"/>
</dbReference>
<feature type="binding site" evidence="16">
    <location>
        <position position="366"/>
    </location>
    <ligand>
        <name>ATP</name>
        <dbReference type="ChEBI" id="CHEBI:30616"/>
    </ligand>
</feature>
<feature type="domain" description="P-type ATPase A" evidence="18">
    <location>
        <begin position="127"/>
        <end position="230"/>
    </location>
</feature>
<dbReference type="SFLD" id="SFLDF00027">
    <property type="entry name" value="p-type_atpase"/>
    <property type="match status" value="1"/>
</dbReference>
<dbReference type="PANTHER" id="PTHR43743">
    <property type="entry name" value="POTASSIUM-TRANSPORTING ATPASE ATP-BINDING SUBUNIT"/>
    <property type="match status" value="1"/>
</dbReference>
<keyword evidence="7 16" id="KW-0479">Metal-binding</keyword>
<comment type="caution">
    <text evidence="19">The sequence shown here is derived from an EMBL/GenBank/DDBJ whole genome shotgun (WGS) entry which is preliminary data.</text>
</comment>
<dbReference type="SFLD" id="SFLDG00002">
    <property type="entry name" value="C1.7:_P-type_atpase_like"/>
    <property type="match status" value="1"/>
</dbReference>
<feature type="binding site" evidence="16">
    <location>
        <position position="543"/>
    </location>
    <ligand>
        <name>Mg(2+)</name>
        <dbReference type="ChEBI" id="CHEBI:18420"/>
    </ligand>
</feature>
<dbReference type="Gene3D" id="3.40.1110.10">
    <property type="entry name" value="Calcium-transporting ATPase, cytoplasmic domain N"/>
    <property type="match status" value="1"/>
</dbReference>
<dbReference type="InterPro" id="IPR036412">
    <property type="entry name" value="HAD-like_sf"/>
</dbReference>
<dbReference type="InterPro" id="IPR018303">
    <property type="entry name" value="ATPase_P-typ_P_site"/>
</dbReference>
<organism evidence="19 20">
    <name type="scientific">Cuspidothrix issatschenkoi CHARLIE-1</name>
    <dbReference type="NCBI Taxonomy" id="2052836"/>
    <lineage>
        <taxon>Bacteria</taxon>
        <taxon>Bacillati</taxon>
        <taxon>Cyanobacteriota</taxon>
        <taxon>Cyanophyceae</taxon>
        <taxon>Nostocales</taxon>
        <taxon>Aphanizomenonaceae</taxon>
        <taxon>Cuspidothrix</taxon>
    </lineage>
</organism>
<gene>
    <name evidence="16 19" type="primary">kdpB</name>
    <name evidence="19" type="ORF">CUN59_13410</name>
</gene>
<evidence type="ECO:0000256" key="4">
    <source>
        <dbReference type="ARBA" id="ARBA00022538"/>
    </source>
</evidence>
<keyword evidence="2 16" id="KW-0813">Transport</keyword>
<dbReference type="InterPro" id="IPR001757">
    <property type="entry name" value="P_typ_ATPase"/>
</dbReference>
<comment type="function">
    <text evidence="16">Part of the high-affinity ATP-driven potassium transport (or Kdp) system, which catalyzes the hydrolysis of ATP coupled with the electrogenic transport of potassium into the cytoplasm. This subunit is responsible for energy coupling to the transport system and for the release of the potassium ions to the cytoplasm.</text>
</comment>
<feature type="compositionally biased region" description="Basic residues" evidence="17">
    <location>
        <begin position="13"/>
        <end position="26"/>
    </location>
</feature>
<sequence length="701" mass="74650">MKPNGTSSNSKSPRPRYRPKKRKKTRVTNKGKGLYIQVVGNTFIKLSPQYAIKNPVMFLVWMGTLITFFLTIDPELFGTTNQTNPRLFNGLLTGILFFTVLFSNFAEAVAEGRGKAQADTLRSTQSATTAKSITVDGTVTEVRASTLKRGDTIYVVSGDIIPADGEVILGVASVDESAITGESAPVLKESGSDVASSVTGGTRIISDELIIRITAEPGKGFIDRMIALVEGAERTKTPSEIALTVLLAVLSLVFLFVVATLPAFAYYVNSPVSVPVLIALLVALIPTTIGGLLSTIGIAGMDRVAKFNVIATSGKAVEACGDINTLVLDKTGTITLGNRLAEEFIPINGHSIAEIANVALAASIFDDTPEGKSIVRLAEKLGANFDLDRKQVQGIEFSAKTRMSGTNLPGGREVRKGSVEAIKGFVLSRHGTNPSELNTTYEQVSRKGGTPLAVCLDNEIYGVIYLKDIVKPGIRERFDQLRRMGVRTIMLTGDNRITASVIAAEAGVDEFIAEASPEDKISVIQREQAEGKIVAMTGDGTNDAPALAQANVGVAMNTGTQAAKEAANMVDLDSDPTKLIDIVSIGKQLLITRGALTTFSIANDIAKYFAIIPVLFTSANLESLNVMKLSSVNSAILSALIYNALIIPALIPLALKGIKFRPLTANQLLQQNIFLYGLGGVIAPFIAIKLIDIMITFVGLV</sequence>
<keyword evidence="3 16" id="KW-1003">Cell membrane</keyword>
<keyword evidence="11 16" id="KW-0630">Potassium</keyword>
<dbReference type="InterPro" id="IPR059000">
    <property type="entry name" value="ATPase_P-type_domA"/>
</dbReference>
<keyword evidence="8 16" id="KW-0547">Nucleotide-binding</keyword>
<feature type="transmembrane region" description="Helical" evidence="16">
    <location>
        <begin position="87"/>
        <end position="106"/>
    </location>
</feature>
<feature type="transmembrane region" description="Helical" evidence="16">
    <location>
        <begin position="55"/>
        <end position="72"/>
    </location>
</feature>
<keyword evidence="5 16" id="KW-0597">Phosphoprotein</keyword>
<evidence type="ECO:0000256" key="13">
    <source>
        <dbReference type="ARBA" id="ARBA00022989"/>
    </source>
</evidence>
<dbReference type="GO" id="GO:0005524">
    <property type="term" value="F:ATP binding"/>
    <property type="evidence" value="ECO:0007669"/>
    <property type="project" value="UniProtKB-UniRule"/>
</dbReference>
<evidence type="ECO:0000256" key="1">
    <source>
        <dbReference type="ARBA" id="ARBA00004141"/>
    </source>
</evidence>
<evidence type="ECO:0000256" key="8">
    <source>
        <dbReference type="ARBA" id="ARBA00022741"/>
    </source>
</evidence>
<feature type="transmembrane region" description="Helical" evidence="16">
    <location>
        <begin position="241"/>
        <end position="268"/>
    </location>
</feature>
<keyword evidence="4 16" id="KW-0633">Potassium transport</keyword>
<dbReference type="EMBL" id="PGEM01000094">
    <property type="protein sequence ID" value="PPJ62825.1"/>
    <property type="molecule type" value="Genomic_DNA"/>
</dbReference>
<evidence type="ECO:0000256" key="14">
    <source>
        <dbReference type="ARBA" id="ARBA00023065"/>
    </source>
</evidence>
<evidence type="ECO:0000256" key="11">
    <source>
        <dbReference type="ARBA" id="ARBA00022958"/>
    </source>
</evidence>
<dbReference type="PROSITE" id="PS00154">
    <property type="entry name" value="ATPASE_E1_E2"/>
    <property type="match status" value="1"/>
</dbReference>
<dbReference type="GO" id="GO:0000287">
    <property type="term" value="F:magnesium ion binding"/>
    <property type="evidence" value="ECO:0007669"/>
    <property type="project" value="UniProtKB-UniRule"/>
</dbReference>
<dbReference type="SFLD" id="SFLDS00003">
    <property type="entry name" value="Haloacid_Dehalogenase"/>
    <property type="match status" value="1"/>
</dbReference>
<keyword evidence="12 16" id="KW-1278">Translocase</keyword>
<feature type="region of interest" description="Disordered" evidence="17">
    <location>
        <begin position="1"/>
        <end position="26"/>
    </location>
</feature>
<keyword evidence="14 16" id="KW-0406">Ion transport</keyword>
<dbReference type="SUPFAM" id="SSF56784">
    <property type="entry name" value="HAD-like"/>
    <property type="match status" value="1"/>
</dbReference>
<comment type="similarity">
    <text evidence="16">Belongs to the cation transport ATPase (P-type) (TC 3.A.3) family. Type IA subfamily.</text>
</comment>
<dbReference type="OrthoDB" id="438550at2"/>
<evidence type="ECO:0000313" key="19">
    <source>
        <dbReference type="EMBL" id="PPJ62825.1"/>
    </source>
</evidence>
<evidence type="ECO:0000256" key="3">
    <source>
        <dbReference type="ARBA" id="ARBA00022475"/>
    </source>
</evidence>
<dbReference type="InterPro" id="IPR023214">
    <property type="entry name" value="HAD_sf"/>
</dbReference>
<dbReference type="HAMAP" id="MF_00285">
    <property type="entry name" value="KdpB"/>
    <property type="match status" value="1"/>
</dbReference>
<reference evidence="19 20" key="1">
    <citation type="submission" date="2018-02" db="EMBL/GenBank/DDBJ databases">
        <title>Discovery of a pederin family compound in a non-symbiotic bloom-forming cyanobacterium.</title>
        <authorList>
            <person name="Kust A."/>
            <person name="Mares J."/>
            <person name="Jokela J."/>
            <person name="Urajova P."/>
            <person name="Hajek J."/>
            <person name="Saurav K."/>
            <person name="Voracova K."/>
            <person name="Fewer D.P."/>
            <person name="Haapaniemi E."/>
            <person name="Permi P."/>
            <person name="Rehakova K."/>
            <person name="Sivonen K."/>
            <person name="Hrouzek P."/>
        </authorList>
    </citation>
    <scope>NUCLEOTIDE SEQUENCE [LARGE SCALE GENOMIC DNA]</scope>
    <source>
        <strain evidence="19 20">CHARLIE-1</strain>
    </source>
</reference>
<keyword evidence="20" id="KW-1185">Reference proteome</keyword>
<dbReference type="AlphaFoldDB" id="A0A2S6CSR8"/>
<dbReference type="CDD" id="cd02078">
    <property type="entry name" value="P-type_ATPase_K"/>
    <property type="match status" value="1"/>
</dbReference>
<feature type="transmembrane region" description="Helical" evidence="16">
    <location>
        <begin position="595"/>
        <end position="616"/>
    </location>
</feature>
<feature type="binding site" evidence="16">
    <location>
        <position position="416"/>
    </location>
    <ligand>
        <name>ATP</name>
        <dbReference type="ChEBI" id="CHEBI:30616"/>
    </ligand>
</feature>
<keyword evidence="10 16" id="KW-0460">Magnesium</keyword>
<feature type="binding site" evidence="16">
    <location>
        <begin position="397"/>
        <end position="404"/>
    </location>
    <ligand>
        <name>ATP</name>
        <dbReference type="ChEBI" id="CHEBI:30616"/>
    </ligand>
</feature>
<evidence type="ECO:0000256" key="16">
    <source>
        <dbReference type="HAMAP-Rule" id="MF_00285"/>
    </source>
</evidence>
<evidence type="ECO:0000256" key="6">
    <source>
        <dbReference type="ARBA" id="ARBA00022692"/>
    </source>
</evidence>
<dbReference type="PANTHER" id="PTHR43743:SF1">
    <property type="entry name" value="POTASSIUM-TRANSPORTING ATPASE ATP-BINDING SUBUNIT"/>
    <property type="match status" value="1"/>
</dbReference>
<dbReference type="Gene3D" id="2.70.150.10">
    <property type="entry name" value="Calcium-transporting ATPase, cytoplasmic transduction domain A"/>
    <property type="match status" value="1"/>
</dbReference>
<dbReference type="PRINTS" id="PR00119">
    <property type="entry name" value="CATATPASE"/>
</dbReference>
<evidence type="ECO:0000256" key="10">
    <source>
        <dbReference type="ARBA" id="ARBA00022842"/>
    </source>
</evidence>
<feature type="transmembrane region" description="Helical" evidence="16">
    <location>
        <begin position="274"/>
        <end position="299"/>
    </location>
</feature>
<dbReference type="Pfam" id="PF00702">
    <property type="entry name" value="Hydrolase"/>
    <property type="match status" value="1"/>
</dbReference>
<evidence type="ECO:0000256" key="12">
    <source>
        <dbReference type="ARBA" id="ARBA00022967"/>
    </source>
</evidence>
<dbReference type="NCBIfam" id="TIGR01494">
    <property type="entry name" value="ATPase_P-type"/>
    <property type="match status" value="2"/>
</dbReference>
<dbReference type="InterPro" id="IPR023298">
    <property type="entry name" value="ATPase_P-typ_TM_dom_sf"/>
</dbReference>
<name>A0A2S6CSR8_9CYAN</name>
<feature type="active site" description="4-aspartylphosphate intermediate" evidence="16">
    <location>
        <position position="329"/>
    </location>
</feature>
<dbReference type="Proteomes" id="UP000239589">
    <property type="component" value="Unassembled WGS sequence"/>
</dbReference>
<keyword evidence="15 16" id="KW-0472">Membrane</keyword>
<protein>
    <recommendedName>
        <fullName evidence="16">Potassium-transporting ATPase ATP-binding subunit</fullName>
        <ecNumber evidence="16">7.2.2.6</ecNumber>
    </recommendedName>
    <alternativeName>
        <fullName evidence="16">ATP phosphohydrolase [potassium-transporting] B chain</fullName>
    </alternativeName>
    <alternativeName>
        <fullName evidence="16">Potassium-binding and translocating subunit B</fullName>
    </alternativeName>
    <alternativeName>
        <fullName evidence="16">Potassium-translocating ATPase B chain</fullName>
    </alternativeName>
</protein>
<evidence type="ECO:0000259" key="18">
    <source>
        <dbReference type="Pfam" id="PF00122"/>
    </source>
</evidence>
<dbReference type="SUPFAM" id="SSF81665">
    <property type="entry name" value="Calcium ATPase, transmembrane domain M"/>
    <property type="match status" value="1"/>
</dbReference>
<dbReference type="InterPro" id="IPR023299">
    <property type="entry name" value="ATPase_P-typ_cyto_dom_N"/>
</dbReference>
<dbReference type="InterPro" id="IPR008250">
    <property type="entry name" value="ATPase_P-typ_transduc_dom_A_sf"/>
</dbReference>
<feature type="transmembrane region" description="Helical" evidence="16">
    <location>
        <begin position="636"/>
        <end position="655"/>
    </location>
</feature>
<dbReference type="InterPro" id="IPR044492">
    <property type="entry name" value="P_typ_ATPase_HD_dom"/>
</dbReference>
<keyword evidence="13 16" id="KW-1133">Transmembrane helix</keyword>
<dbReference type="Pfam" id="PF00122">
    <property type="entry name" value="E1-E2_ATPase"/>
    <property type="match status" value="1"/>
</dbReference>
<evidence type="ECO:0000256" key="7">
    <source>
        <dbReference type="ARBA" id="ARBA00022723"/>
    </source>
</evidence>
<dbReference type="GO" id="GO:0005886">
    <property type="term" value="C:plasma membrane"/>
    <property type="evidence" value="ECO:0007669"/>
    <property type="project" value="UniProtKB-SubCell"/>
</dbReference>
<dbReference type="SUPFAM" id="SSF81653">
    <property type="entry name" value="Calcium ATPase, transduction domain A"/>
    <property type="match status" value="1"/>
</dbReference>
<proteinExistence type="inferred from homology"/>
<feature type="transmembrane region" description="Helical" evidence="16">
    <location>
        <begin position="675"/>
        <end position="700"/>
    </location>
</feature>
<dbReference type="GO" id="GO:0016887">
    <property type="term" value="F:ATP hydrolysis activity"/>
    <property type="evidence" value="ECO:0007669"/>
    <property type="project" value="InterPro"/>
</dbReference>
<evidence type="ECO:0000256" key="15">
    <source>
        <dbReference type="ARBA" id="ARBA00023136"/>
    </source>
</evidence>
<keyword evidence="9 16" id="KW-0067">ATP-binding</keyword>
<dbReference type="NCBIfam" id="TIGR01497">
    <property type="entry name" value="kdpB"/>
    <property type="match status" value="1"/>
</dbReference>
<evidence type="ECO:0000256" key="17">
    <source>
        <dbReference type="SAM" id="MobiDB-lite"/>
    </source>
</evidence>
<comment type="subcellular location">
    <subcellularLocation>
        <location evidence="16">Cell membrane</location>
        <topology evidence="16">Multi-pass membrane protein</topology>
    </subcellularLocation>
    <subcellularLocation>
        <location evidence="1">Membrane</location>
        <topology evidence="1">Multi-pass membrane protein</topology>
    </subcellularLocation>
</comment>
<dbReference type="GO" id="GO:0008556">
    <property type="term" value="F:P-type potassium transmembrane transporter activity"/>
    <property type="evidence" value="ECO:0007669"/>
    <property type="project" value="UniProtKB-UniRule"/>
</dbReference>
<feature type="binding site" evidence="16">
    <location>
        <position position="539"/>
    </location>
    <ligand>
        <name>Mg(2+)</name>
        <dbReference type="ChEBI" id="CHEBI:18420"/>
    </ligand>
</feature>
<evidence type="ECO:0000256" key="2">
    <source>
        <dbReference type="ARBA" id="ARBA00022448"/>
    </source>
</evidence>
<accession>A0A2S6CSR8</accession>
<keyword evidence="6 16" id="KW-0812">Transmembrane</keyword>
<dbReference type="Gene3D" id="3.40.50.1000">
    <property type="entry name" value="HAD superfamily/HAD-like"/>
    <property type="match status" value="1"/>
</dbReference>
<dbReference type="EC" id="7.2.2.6" evidence="16"/>
<dbReference type="InterPro" id="IPR006391">
    <property type="entry name" value="P-type_ATPase_bsu_IA"/>
</dbReference>
<feature type="binding site" evidence="16">
    <location>
        <position position="370"/>
    </location>
    <ligand>
        <name>ATP</name>
        <dbReference type="ChEBI" id="CHEBI:30616"/>
    </ligand>
</feature>
<evidence type="ECO:0000256" key="5">
    <source>
        <dbReference type="ARBA" id="ARBA00022553"/>
    </source>
</evidence>
<evidence type="ECO:0000256" key="9">
    <source>
        <dbReference type="ARBA" id="ARBA00022840"/>
    </source>
</evidence>
<comment type="catalytic activity">
    <reaction evidence="16">
        <text>K(+)(out) + ATP + H2O = K(+)(in) + ADP + phosphate + H(+)</text>
        <dbReference type="Rhea" id="RHEA:16777"/>
        <dbReference type="ChEBI" id="CHEBI:15377"/>
        <dbReference type="ChEBI" id="CHEBI:15378"/>
        <dbReference type="ChEBI" id="CHEBI:29103"/>
        <dbReference type="ChEBI" id="CHEBI:30616"/>
        <dbReference type="ChEBI" id="CHEBI:43474"/>
        <dbReference type="ChEBI" id="CHEBI:456216"/>
        <dbReference type="EC" id="7.2.2.6"/>
    </reaction>
</comment>